<dbReference type="InterPro" id="IPR012336">
    <property type="entry name" value="Thioredoxin-like_fold"/>
</dbReference>
<dbReference type="Gene3D" id="3.40.30.10">
    <property type="entry name" value="Glutaredoxin"/>
    <property type="match status" value="1"/>
</dbReference>
<evidence type="ECO:0000313" key="11">
    <source>
        <dbReference type="EMBL" id="GLQ29894.1"/>
    </source>
</evidence>
<dbReference type="SUPFAM" id="SSF52833">
    <property type="entry name" value="Thioredoxin-like"/>
    <property type="match status" value="1"/>
</dbReference>
<keyword evidence="3 7" id="KW-0732">Signal</keyword>
<feature type="signal peptide" evidence="7">
    <location>
        <begin position="1"/>
        <end position="23"/>
    </location>
</feature>
<evidence type="ECO:0000259" key="9">
    <source>
        <dbReference type="Pfam" id="PF10411"/>
    </source>
</evidence>
<dbReference type="InterPro" id="IPR051470">
    <property type="entry name" value="Thiol:disulfide_interchange"/>
</dbReference>
<feature type="domain" description="Thioredoxin-like fold" evidence="10">
    <location>
        <begin position="171"/>
        <end position="295"/>
    </location>
</feature>
<dbReference type="SUPFAM" id="SSF54423">
    <property type="entry name" value="DsbC/DsbG N-terminal domain-like"/>
    <property type="match status" value="1"/>
</dbReference>
<keyword evidence="4 7" id="KW-0574">Periplasm</keyword>
<sequence length="298" mass="32348">MQNSSLVKIGMLNVAFISLLAVGVTGCAEGKIESDLQQSLSDIDKPKQEGEITEKSKKAIPQTEVDSNSQQSFSDIDEPKQVVDITAKLKKVIPQATIESVSESPISGLYAVEVVGNGIIYMSEDGGHFIAGDLYRVGPNGLSNVTEEKMNTVRAKALLSVKQDQMISFPAKGEEKAKLTVFTDIDCGYCRKFHQEVPELNEMGISVSYLAFPRAGIGSSSYDKYVSVWCSSDQQATMNKAKQRQPIEPKTCENPVEAQYMLGQQVGVNSTPNLVTESGELIRGYVPADQLAARLGVK</sequence>
<feature type="compositionally biased region" description="Basic and acidic residues" evidence="8">
    <location>
        <begin position="42"/>
        <end position="57"/>
    </location>
</feature>
<dbReference type="AlphaFoldDB" id="A0AA37W6G9"/>
<dbReference type="PANTHER" id="PTHR35272">
    <property type="entry name" value="THIOL:DISULFIDE INTERCHANGE PROTEIN DSBC-RELATED"/>
    <property type="match status" value="1"/>
</dbReference>
<dbReference type="InterPro" id="IPR036249">
    <property type="entry name" value="Thioredoxin-like_sf"/>
</dbReference>
<feature type="region of interest" description="Disordered" evidence="8">
    <location>
        <begin position="41"/>
        <end position="75"/>
    </location>
</feature>
<evidence type="ECO:0000256" key="6">
    <source>
        <dbReference type="ARBA" id="ARBA00023284"/>
    </source>
</evidence>
<dbReference type="CDD" id="cd03020">
    <property type="entry name" value="DsbA_DsbC_DsbG"/>
    <property type="match status" value="1"/>
</dbReference>
<reference evidence="11" key="1">
    <citation type="journal article" date="2014" name="Int. J. Syst. Evol. Microbiol.">
        <title>Complete genome sequence of Corynebacterium casei LMG S-19264T (=DSM 44701T), isolated from a smear-ripened cheese.</title>
        <authorList>
            <consortium name="US DOE Joint Genome Institute (JGI-PGF)"/>
            <person name="Walter F."/>
            <person name="Albersmeier A."/>
            <person name="Kalinowski J."/>
            <person name="Ruckert C."/>
        </authorList>
    </citation>
    <scope>NUCLEOTIDE SEQUENCE</scope>
    <source>
        <strain evidence="11">NBRC 110071</strain>
    </source>
</reference>
<dbReference type="RefSeq" id="WP_284378103.1">
    <property type="nucleotide sequence ID" value="NZ_BSNM01000003.1"/>
</dbReference>
<dbReference type="PANTHER" id="PTHR35272:SF3">
    <property type="entry name" value="THIOL:DISULFIDE INTERCHANGE PROTEIN DSBC"/>
    <property type="match status" value="1"/>
</dbReference>
<comment type="caution">
    <text evidence="11">The sequence shown here is derived from an EMBL/GenBank/DDBJ whole genome shotgun (WGS) entry which is preliminary data.</text>
</comment>
<feature type="compositionally biased region" description="Polar residues" evidence="8">
    <location>
        <begin position="64"/>
        <end position="74"/>
    </location>
</feature>
<reference evidence="11" key="2">
    <citation type="submission" date="2023-01" db="EMBL/GenBank/DDBJ databases">
        <title>Draft genome sequence of Litoribrevibacter albus strain NBRC 110071.</title>
        <authorList>
            <person name="Sun Q."/>
            <person name="Mori K."/>
        </authorList>
    </citation>
    <scope>NUCLEOTIDE SEQUENCE</scope>
    <source>
        <strain evidence="11">NBRC 110071</strain>
    </source>
</reference>
<comment type="similarity">
    <text evidence="2 7">Belongs to the thioredoxin family. DsbC subfamily.</text>
</comment>
<name>A0AA37W6G9_9GAMM</name>
<evidence type="ECO:0000256" key="2">
    <source>
        <dbReference type="ARBA" id="ARBA00009813"/>
    </source>
</evidence>
<keyword evidence="12" id="KW-1185">Reference proteome</keyword>
<dbReference type="Pfam" id="PF13098">
    <property type="entry name" value="Thioredoxin_2"/>
    <property type="match status" value="1"/>
</dbReference>
<evidence type="ECO:0000256" key="7">
    <source>
        <dbReference type="RuleBase" id="RU364038"/>
    </source>
</evidence>
<proteinExistence type="inferred from homology"/>
<dbReference type="InterPro" id="IPR009094">
    <property type="entry name" value="DiS-bond_isomerase_DsbC/G_N_sf"/>
</dbReference>
<feature type="chain" id="PRO_5041483234" description="Thiol:disulfide interchange protein" evidence="7">
    <location>
        <begin position="24"/>
        <end position="298"/>
    </location>
</feature>
<evidence type="ECO:0000259" key="10">
    <source>
        <dbReference type="Pfam" id="PF13098"/>
    </source>
</evidence>
<dbReference type="GO" id="GO:0042597">
    <property type="term" value="C:periplasmic space"/>
    <property type="evidence" value="ECO:0007669"/>
    <property type="project" value="UniProtKB-SubCell"/>
</dbReference>
<comment type="subcellular location">
    <subcellularLocation>
        <location evidence="1 7">Periplasm</location>
    </subcellularLocation>
</comment>
<evidence type="ECO:0000313" key="12">
    <source>
        <dbReference type="Proteomes" id="UP001161389"/>
    </source>
</evidence>
<evidence type="ECO:0000256" key="1">
    <source>
        <dbReference type="ARBA" id="ARBA00004418"/>
    </source>
</evidence>
<evidence type="ECO:0000256" key="8">
    <source>
        <dbReference type="SAM" id="MobiDB-lite"/>
    </source>
</evidence>
<dbReference type="Pfam" id="PF10411">
    <property type="entry name" value="DsbC_N"/>
    <property type="match status" value="1"/>
</dbReference>
<dbReference type="Gene3D" id="3.10.450.70">
    <property type="entry name" value="Disulphide bond isomerase, DsbC/G, N-terminal"/>
    <property type="match status" value="1"/>
</dbReference>
<protein>
    <recommendedName>
        <fullName evidence="7">Thiol:disulfide interchange protein</fullName>
    </recommendedName>
</protein>
<dbReference type="EMBL" id="BSNM01000003">
    <property type="protein sequence ID" value="GLQ29894.1"/>
    <property type="molecule type" value="Genomic_DNA"/>
</dbReference>
<comment type="function">
    <text evidence="7">Required for disulfide bond formation in some periplasmic proteins. Acts by transferring its disulfide bond to other proteins and is reduced in the process.</text>
</comment>
<evidence type="ECO:0000256" key="5">
    <source>
        <dbReference type="ARBA" id="ARBA00023157"/>
    </source>
</evidence>
<organism evidence="11 12">
    <name type="scientific">Litoribrevibacter albus</name>
    <dbReference type="NCBI Taxonomy" id="1473156"/>
    <lineage>
        <taxon>Bacteria</taxon>
        <taxon>Pseudomonadati</taxon>
        <taxon>Pseudomonadota</taxon>
        <taxon>Gammaproteobacteria</taxon>
        <taxon>Oceanospirillales</taxon>
        <taxon>Oceanospirillaceae</taxon>
        <taxon>Litoribrevibacter</taxon>
    </lineage>
</organism>
<evidence type="ECO:0000256" key="3">
    <source>
        <dbReference type="ARBA" id="ARBA00022729"/>
    </source>
</evidence>
<dbReference type="Proteomes" id="UP001161389">
    <property type="component" value="Unassembled WGS sequence"/>
</dbReference>
<gene>
    <name evidence="11" type="ORF">GCM10007876_03720</name>
</gene>
<dbReference type="InterPro" id="IPR033954">
    <property type="entry name" value="DiS-bond_Isoase_DsbC/G"/>
</dbReference>
<feature type="domain" description="Disulphide bond isomerase DsbC/G N-terminal" evidence="9">
    <location>
        <begin position="83"/>
        <end position="147"/>
    </location>
</feature>
<accession>A0AA37W6G9</accession>
<evidence type="ECO:0000256" key="4">
    <source>
        <dbReference type="ARBA" id="ARBA00022764"/>
    </source>
</evidence>
<keyword evidence="5" id="KW-1015">Disulfide bond</keyword>
<dbReference type="InterPro" id="IPR018950">
    <property type="entry name" value="DiS-bond_isomerase_DsbC/G_N"/>
</dbReference>
<keyword evidence="6 7" id="KW-0676">Redox-active center</keyword>